<feature type="coiled-coil region" evidence="7">
    <location>
        <begin position="332"/>
        <end position="359"/>
    </location>
</feature>
<comment type="similarity">
    <text evidence="2">Belongs to the AIM9 family.</text>
</comment>
<name>A0A6A6B991_9PEZI</name>
<evidence type="ECO:0000256" key="1">
    <source>
        <dbReference type="ARBA" id="ARBA00004173"/>
    </source>
</evidence>
<dbReference type="InterPro" id="IPR011009">
    <property type="entry name" value="Kinase-like_dom_sf"/>
</dbReference>
<comment type="subcellular location">
    <subcellularLocation>
        <location evidence="1">Mitochondrion</location>
    </subcellularLocation>
</comment>
<gene>
    <name evidence="9" type="ORF">K452DRAFT_299483</name>
</gene>
<organism evidence="9 10">
    <name type="scientific">Aplosporella prunicola CBS 121167</name>
    <dbReference type="NCBI Taxonomy" id="1176127"/>
    <lineage>
        <taxon>Eukaryota</taxon>
        <taxon>Fungi</taxon>
        <taxon>Dikarya</taxon>
        <taxon>Ascomycota</taxon>
        <taxon>Pezizomycotina</taxon>
        <taxon>Dothideomycetes</taxon>
        <taxon>Dothideomycetes incertae sedis</taxon>
        <taxon>Botryosphaeriales</taxon>
        <taxon>Aplosporellaceae</taxon>
        <taxon>Aplosporella</taxon>
    </lineage>
</organism>
<keyword evidence="5" id="KW-0496">Mitochondrion</keyword>
<evidence type="ECO:0000313" key="9">
    <source>
        <dbReference type="EMBL" id="KAF2140779.1"/>
    </source>
</evidence>
<evidence type="ECO:0000313" key="10">
    <source>
        <dbReference type="Proteomes" id="UP000799438"/>
    </source>
</evidence>
<feature type="region of interest" description="Disordered" evidence="8">
    <location>
        <begin position="203"/>
        <end position="225"/>
    </location>
</feature>
<dbReference type="EMBL" id="ML995489">
    <property type="protein sequence ID" value="KAF2140779.1"/>
    <property type="molecule type" value="Genomic_DNA"/>
</dbReference>
<feature type="compositionally biased region" description="Polar residues" evidence="8">
    <location>
        <begin position="208"/>
        <end position="225"/>
    </location>
</feature>
<evidence type="ECO:0000256" key="5">
    <source>
        <dbReference type="ARBA" id="ARBA00023128"/>
    </source>
</evidence>
<keyword evidence="4" id="KW-0809">Transit peptide</keyword>
<evidence type="ECO:0000256" key="7">
    <source>
        <dbReference type="SAM" id="Coils"/>
    </source>
</evidence>
<dbReference type="InterPro" id="IPR051035">
    <property type="entry name" value="Mito_inheritance_9"/>
</dbReference>
<dbReference type="RefSeq" id="XP_033396492.1">
    <property type="nucleotide sequence ID" value="XM_033542228.1"/>
</dbReference>
<evidence type="ECO:0000256" key="6">
    <source>
        <dbReference type="ARBA" id="ARBA00031849"/>
    </source>
</evidence>
<proteinExistence type="inferred from homology"/>
<evidence type="ECO:0000256" key="4">
    <source>
        <dbReference type="ARBA" id="ARBA00022946"/>
    </source>
</evidence>
<keyword evidence="7" id="KW-0175">Coiled coil</keyword>
<sequence>MEDANARNRHFRPQPGADPVEYFRRRRRGYFKWNYASVNGRWNVNIDKVKATLEPHLPDLGMHPQELVIDNFYSGPTTAYGGDAARYYTVRSGSDRGKEYLLKINLPIFPWYLTESEVATMKYVRLQTSIPVAKVYAYDASGDNAMGHEWILMDKLGEWSSTFYALNNALDFDLKYNIVLVLAEWTNQLSLLRFNEIGSLYHRKKSPSEGSVSSQRRIPSSTWQNNSTGYNDATWQNDDLLGDLYMGGTDLLRKILPRDEIQMPPQTGNAQNSVRELRFRQLPDPEMIDELFELGPAVQLCYMWDWRLEYGVFHGPFSTTEHFLRSFVELSLHEIMDQKQRKRSELAMLQRKYDRKEMDTLPSYDGEGESRLEGDLDPVWSELASLRAKIESLGPIDEDDTIDWQSQRYLLDEYNQENEEEDTAEETNENDFSEDAFASGMQNCLELLYLLPKVCPPLGEKAAHLYHPNMTEENLLLDGEGIPIGLLDWSQVIAVPTSLMEPFPSIICSWTRVSEDVDNASERFDAILRSCFKGKLERLSSPAFDACKDQAGDYVPRSLDDPERIKHIDERDLRNIWRLAKEGGQGGRDEVHEIFKRVKRRSEWGF</sequence>
<evidence type="ECO:0000256" key="8">
    <source>
        <dbReference type="SAM" id="MobiDB-lite"/>
    </source>
</evidence>
<keyword evidence="10" id="KW-1185">Reference proteome</keyword>
<dbReference type="AlphaFoldDB" id="A0A6A6B991"/>
<protein>
    <recommendedName>
        <fullName evidence="3">Altered inheritance of mitochondria protein 9, mitochondrial</fullName>
    </recommendedName>
    <alternativeName>
        <fullName evidence="6">Found in mitochondrial proteome protein 29</fullName>
    </alternativeName>
</protein>
<dbReference type="PANTHER" id="PTHR36091:SF1">
    <property type="entry name" value="ALTERED INHERITANCE OF MITOCHONDRIA PROTEIN 9, MITOCHONDRIAL"/>
    <property type="match status" value="1"/>
</dbReference>
<dbReference type="PANTHER" id="PTHR36091">
    <property type="entry name" value="ALTERED INHERITANCE OF MITOCHONDRIA PROTEIN 9, MITOCHONDRIAL"/>
    <property type="match status" value="1"/>
</dbReference>
<evidence type="ECO:0000256" key="2">
    <source>
        <dbReference type="ARBA" id="ARBA00005543"/>
    </source>
</evidence>
<dbReference type="GeneID" id="54299725"/>
<dbReference type="SUPFAM" id="SSF56112">
    <property type="entry name" value="Protein kinase-like (PK-like)"/>
    <property type="match status" value="1"/>
</dbReference>
<accession>A0A6A6B991</accession>
<dbReference type="GO" id="GO:0005739">
    <property type="term" value="C:mitochondrion"/>
    <property type="evidence" value="ECO:0007669"/>
    <property type="project" value="UniProtKB-SubCell"/>
</dbReference>
<dbReference type="OrthoDB" id="2906425at2759"/>
<reference evidence="9" key="1">
    <citation type="journal article" date="2020" name="Stud. Mycol.">
        <title>101 Dothideomycetes genomes: a test case for predicting lifestyles and emergence of pathogens.</title>
        <authorList>
            <person name="Haridas S."/>
            <person name="Albert R."/>
            <person name="Binder M."/>
            <person name="Bloem J."/>
            <person name="Labutti K."/>
            <person name="Salamov A."/>
            <person name="Andreopoulos B."/>
            <person name="Baker S."/>
            <person name="Barry K."/>
            <person name="Bills G."/>
            <person name="Bluhm B."/>
            <person name="Cannon C."/>
            <person name="Castanera R."/>
            <person name="Culley D."/>
            <person name="Daum C."/>
            <person name="Ezra D."/>
            <person name="Gonzalez J."/>
            <person name="Henrissat B."/>
            <person name="Kuo A."/>
            <person name="Liang C."/>
            <person name="Lipzen A."/>
            <person name="Lutzoni F."/>
            <person name="Magnuson J."/>
            <person name="Mondo S."/>
            <person name="Nolan M."/>
            <person name="Ohm R."/>
            <person name="Pangilinan J."/>
            <person name="Park H.-J."/>
            <person name="Ramirez L."/>
            <person name="Alfaro M."/>
            <person name="Sun H."/>
            <person name="Tritt A."/>
            <person name="Yoshinaga Y."/>
            <person name="Zwiers L.-H."/>
            <person name="Turgeon B."/>
            <person name="Goodwin S."/>
            <person name="Spatafora J."/>
            <person name="Crous P."/>
            <person name="Grigoriev I."/>
        </authorList>
    </citation>
    <scope>NUCLEOTIDE SEQUENCE</scope>
    <source>
        <strain evidence="9">CBS 121167</strain>
    </source>
</reference>
<dbReference type="Proteomes" id="UP000799438">
    <property type="component" value="Unassembled WGS sequence"/>
</dbReference>
<evidence type="ECO:0000256" key="3">
    <source>
        <dbReference type="ARBA" id="ARBA00016197"/>
    </source>
</evidence>